<dbReference type="Proteomes" id="UP000828390">
    <property type="component" value="Unassembled WGS sequence"/>
</dbReference>
<name>A0A9D3YUK2_DREPO</name>
<evidence type="ECO:0000313" key="1">
    <source>
        <dbReference type="EMBL" id="KAH3705114.1"/>
    </source>
</evidence>
<dbReference type="EMBL" id="JAIWYP010000015">
    <property type="protein sequence ID" value="KAH3705114.1"/>
    <property type="molecule type" value="Genomic_DNA"/>
</dbReference>
<proteinExistence type="predicted"/>
<accession>A0A9D3YUK2</accession>
<protein>
    <submittedName>
        <fullName evidence="1">Uncharacterized protein</fullName>
    </submittedName>
</protein>
<keyword evidence="2" id="KW-1185">Reference proteome</keyword>
<dbReference type="AlphaFoldDB" id="A0A9D3YUK2"/>
<reference evidence="1" key="1">
    <citation type="journal article" date="2019" name="bioRxiv">
        <title>The Genome of the Zebra Mussel, Dreissena polymorpha: A Resource for Invasive Species Research.</title>
        <authorList>
            <person name="McCartney M.A."/>
            <person name="Auch B."/>
            <person name="Kono T."/>
            <person name="Mallez S."/>
            <person name="Zhang Y."/>
            <person name="Obille A."/>
            <person name="Becker A."/>
            <person name="Abrahante J.E."/>
            <person name="Garbe J."/>
            <person name="Badalamenti J.P."/>
            <person name="Herman A."/>
            <person name="Mangelson H."/>
            <person name="Liachko I."/>
            <person name="Sullivan S."/>
            <person name="Sone E.D."/>
            <person name="Koren S."/>
            <person name="Silverstein K.A.T."/>
            <person name="Beckman K.B."/>
            <person name="Gohl D.M."/>
        </authorList>
    </citation>
    <scope>NUCLEOTIDE SEQUENCE</scope>
    <source>
        <strain evidence="1">Duluth1</strain>
        <tissue evidence="1">Whole animal</tissue>
    </source>
</reference>
<evidence type="ECO:0000313" key="2">
    <source>
        <dbReference type="Proteomes" id="UP000828390"/>
    </source>
</evidence>
<reference evidence="1" key="2">
    <citation type="submission" date="2020-11" db="EMBL/GenBank/DDBJ databases">
        <authorList>
            <person name="McCartney M.A."/>
            <person name="Auch B."/>
            <person name="Kono T."/>
            <person name="Mallez S."/>
            <person name="Becker A."/>
            <person name="Gohl D.M."/>
            <person name="Silverstein K.A.T."/>
            <person name="Koren S."/>
            <person name="Bechman K.B."/>
            <person name="Herman A."/>
            <person name="Abrahante J.E."/>
            <person name="Garbe J."/>
        </authorList>
    </citation>
    <scope>NUCLEOTIDE SEQUENCE</scope>
    <source>
        <strain evidence="1">Duluth1</strain>
        <tissue evidence="1">Whole animal</tissue>
    </source>
</reference>
<comment type="caution">
    <text evidence="1">The sequence shown here is derived from an EMBL/GenBank/DDBJ whole genome shotgun (WGS) entry which is preliminary data.</text>
</comment>
<sequence length="66" mass="7917">MHGIDKDWLSTVILAYAFARRTNYRALDPTLYPYSKITSGIKRDFKEFYDRFITHHEHDKQVHTSN</sequence>
<organism evidence="1 2">
    <name type="scientific">Dreissena polymorpha</name>
    <name type="common">Zebra mussel</name>
    <name type="synonym">Mytilus polymorpha</name>
    <dbReference type="NCBI Taxonomy" id="45954"/>
    <lineage>
        <taxon>Eukaryota</taxon>
        <taxon>Metazoa</taxon>
        <taxon>Spiralia</taxon>
        <taxon>Lophotrochozoa</taxon>
        <taxon>Mollusca</taxon>
        <taxon>Bivalvia</taxon>
        <taxon>Autobranchia</taxon>
        <taxon>Heteroconchia</taxon>
        <taxon>Euheterodonta</taxon>
        <taxon>Imparidentia</taxon>
        <taxon>Neoheterodontei</taxon>
        <taxon>Myida</taxon>
        <taxon>Dreissenoidea</taxon>
        <taxon>Dreissenidae</taxon>
        <taxon>Dreissena</taxon>
    </lineage>
</organism>
<gene>
    <name evidence="1" type="ORF">DPMN_080179</name>
</gene>